<dbReference type="SUPFAM" id="SSF56672">
    <property type="entry name" value="DNA/RNA polymerases"/>
    <property type="match status" value="1"/>
</dbReference>
<keyword evidence="3" id="KW-1185">Reference proteome</keyword>
<proteinExistence type="predicted"/>
<dbReference type="InterPro" id="IPR036691">
    <property type="entry name" value="Endo/exonu/phosph_ase_sf"/>
</dbReference>
<dbReference type="SUPFAM" id="SSF56219">
    <property type="entry name" value="DNase I-like"/>
    <property type="match status" value="1"/>
</dbReference>
<dbReference type="InterPro" id="IPR000477">
    <property type="entry name" value="RT_dom"/>
</dbReference>
<dbReference type="OrthoDB" id="5873437at2759"/>
<dbReference type="AlphaFoldDB" id="A0A9P1IEE8"/>
<evidence type="ECO:0000259" key="1">
    <source>
        <dbReference type="PROSITE" id="PS50878"/>
    </source>
</evidence>
<dbReference type="InterPro" id="IPR005135">
    <property type="entry name" value="Endo/exonuclease/phosphatase"/>
</dbReference>
<dbReference type="Pfam" id="PF14529">
    <property type="entry name" value="Exo_endo_phos_2"/>
    <property type="match status" value="1"/>
</dbReference>
<sequence>MVFLTETFLYDSISNSLLNLPGYALYRQDRLETHPKKRGGGVMALIKNSIVSSETSFEFSTAYTSHFSEFLIIDCPKMLTRIFLVYRPPQSLHHCTNNLFSLLSSNMHQKWHNIIVGDLNLPNVDWSTLMSKSPYIELQAFYVDHGLCQLINFPTRISSSGTSNILDIILSSSPEKLINIKPSQDFVQSDHISISFEVAANVRPLDCASSNKLDFRKCDFVKLNDYIASTNWEDQFSYLSNIQEKYDHFIRTINEYIQDCCPIGKKFRTRNISRRLKRIRSRIRFISNRNDNSQNLPRIFKLQKKLLAMARRKNRRYDNEVARCGNNKRIQRVISQRLKYRPNLQSILLDGRLLTSDDDMANTFVSVFEKYMKRTGEISGPCQNNRFKSKSVEFPPFVICSILDKLPPKVGFSKDFINFFVLKKISVSIALPLSIIFTEIYNECTFPEDWKTSVVIPIHKRGRTNDPENYRPVALTSPISRVLEKVIANYIRNTFHNSFDVNQHGFISKRSCITALLSTITKWKFILDRGKSVDVIYIDFKRAFDNVPHTHLLHKLRNFGFPEDLINFFTSFLFNRTSQVKVNNHISSNQFQVTSGVLQGTVTGPLLFLIYINDVLLEVDDEVEATIFADDIKISSSNPEKLQSTLDKIVAWSKKWDMPMAPSKTSVLHLGKNNKKNPYFINGIQIPSVSVVRDLGIYIDEKLNFEYHCNETVRKTLTKCREIQRSFSFKDIRPYILIFKTYVAPIIDYGCCVYRPFISKKLEVLLERPLRRFTMNIFRRCNFQYSSYDNRLEQADYTTSARRSLEHSLSIMFSISKNLIHFPDKIRYFSSSSSPRTPLAIKLNDKRFCKTFFSYIFKHWNSLATLLTNDTSLTMLKSTIRALPNSFFVSPRP</sequence>
<feature type="domain" description="Reverse transcriptase" evidence="1">
    <location>
        <begin position="439"/>
        <end position="686"/>
    </location>
</feature>
<reference evidence="2" key="1">
    <citation type="submission" date="2022-11" db="EMBL/GenBank/DDBJ databases">
        <authorList>
            <person name="Kikuchi T."/>
        </authorList>
    </citation>
    <scope>NUCLEOTIDE SEQUENCE</scope>
    <source>
        <strain evidence="2">PS1010</strain>
    </source>
</reference>
<evidence type="ECO:0000313" key="3">
    <source>
        <dbReference type="Proteomes" id="UP001152747"/>
    </source>
</evidence>
<protein>
    <recommendedName>
        <fullName evidence="1">Reverse transcriptase domain-containing protein</fullName>
    </recommendedName>
</protein>
<evidence type="ECO:0000313" key="2">
    <source>
        <dbReference type="EMBL" id="CAI5443098.1"/>
    </source>
</evidence>
<dbReference type="PRINTS" id="PR01345">
    <property type="entry name" value="CERVTRCPTASE"/>
</dbReference>
<dbReference type="Gene3D" id="3.60.10.10">
    <property type="entry name" value="Endonuclease/exonuclease/phosphatase"/>
    <property type="match status" value="1"/>
</dbReference>
<name>A0A9P1IEE8_9PELO</name>
<dbReference type="PANTHER" id="PTHR33332">
    <property type="entry name" value="REVERSE TRANSCRIPTASE DOMAIN-CONTAINING PROTEIN"/>
    <property type="match status" value="1"/>
</dbReference>
<dbReference type="GO" id="GO:0003824">
    <property type="term" value="F:catalytic activity"/>
    <property type="evidence" value="ECO:0007669"/>
    <property type="project" value="InterPro"/>
</dbReference>
<dbReference type="Pfam" id="PF00078">
    <property type="entry name" value="RVT_1"/>
    <property type="match status" value="1"/>
</dbReference>
<dbReference type="PROSITE" id="PS50878">
    <property type="entry name" value="RT_POL"/>
    <property type="match status" value="1"/>
</dbReference>
<dbReference type="CDD" id="cd01650">
    <property type="entry name" value="RT_nLTR_like"/>
    <property type="match status" value="1"/>
</dbReference>
<dbReference type="Proteomes" id="UP001152747">
    <property type="component" value="Unassembled WGS sequence"/>
</dbReference>
<dbReference type="EMBL" id="CANHGI010000002">
    <property type="protein sequence ID" value="CAI5443098.1"/>
    <property type="molecule type" value="Genomic_DNA"/>
</dbReference>
<comment type="caution">
    <text evidence="2">The sequence shown here is derived from an EMBL/GenBank/DDBJ whole genome shotgun (WGS) entry which is preliminary data.</text>
</comment>
<organism evidence="2 3">
    <name type="scientific">Caenorhabditis angaria</name>
    <dbReference type="NCBI Taxonomy" id="860376"/>
    <lineage>
        <taxon>Eukaryota</taxon>
        <taxon>Metazoa</taxon>
        <taxon>Ecdysozoa</taxon>
        <taxon>Nematoda</taxon>
        <taxon>Chromadorea</taxon>
        <taxon>Rhabditida</taxon>
        <taxon>Rhabditina</taxon>
        <taxon>Rhabditomorpha</taxon>
        <taxon>Rhabditoidea</taxon>
        <taxon>Rhabditidae</taxon>
        <taxon>Peloderinae</taxon>
        <taxon>Caenorhabditis</taxon>
    </lineage>
</organism>
<dbReference type="InterPro" id="IPR043502">
    <property type="entry name" value="DNA/RNA_pol_sf"/>
</dbReference>
<gene>
    <name evidence="2" type="ORF">CAMP_LOCUS5735</name>
</gene>
<accession>A0A9P1IEE8</accession>